<dbReference type="SUPFAM" id="SSF46894">
    <property type="entry name" value="C-terminal effector domain of the bipartite response regulators"/>
    <property type="match status" value="1"/>
</dbReference>
<dbReference type="RefSeq" id="WP_068802547.1">
    <property type="nucleotide sequence ID" value="NZ_CP014671.1"/>
</dbReference>
<dbReference type="GO" id="GO:0000160">
    <property type="term" value="P:phosphorelay signal transduction system"/>
    <property type="evidence" value="ECO:0007669"/>
    <property type="project" value="InterPro"/>
</dbReference>
<dbReference type="PROSITE" id="PS50043">
    <property type="entry name" value="HTH_LUXR_2"/>
    <property type="match status" value="1"/>
</dbReference>
<evidence type="ECO:0000313" key="5">
    <source>
        <dbReference type="EMBL" id="ANX03035.1"/>
    </source>
</evidence>
<dbReference type="InterPro" id="IPR001789">
    <property type="entry name" value="Sig_transdc_resp-reg_receiver"/>
</dbReference>
<dbReference type="SMART" id="SM00421">
    <property type="entry name" value="HTH_LUXR"/>
    <property type="match status" value="1"/>
</dbReference>
<evidence type="ECO:0008006" key="7">
    <source>
        <dbReference type="Google" id="ProtNLM"/>
    </source>
</evidence>
<dbReference type="InterPro" id="IPR016032">
    <property type="entry name" value="Sig_transdc_resp-reg_C-effctor"/>
</dbReference>
<dbReference type="AlphaFoldDB" id="A0A1B1YQJ0"/>
<dbReference type="InterPro" id="IPR000792">
    <property type="entry name" value="Tscrpt_reg_LuxR_C"/>
</dbReference>
<dbReference type="Pfam" id="PF00196">
    <property type="entry name" value="GerE"/>
    <property type="match status" value="1"/>
</dbReference>
<keyword evidence="2" id="KW-0597">Phosphoprotein</keyword>
<dbReference type="STRING" id="1810504.PG2T_01725"/>
<dbReference type="PANTHER" id="PTHR43214">
    <property type="entry name" value="TWO-COMPONENT RESPONSE REGULATOR"/>
    <property type="match status" value="1"/>
</dbReference>
<evidence type="ECO:0000256" key="1">
    <source>
        <dbReference type="ARBA" id="ARBA00023125"/>
    </source>
</evidence>
<sequence length="219" mass="23058">MIILASSDAAVRERWSGAVADGSASAQHNVELAALLALHPAPLLLLDLELAGLGGMAAVADLIGRHAGCRTVVMSRSPNEDEGIAALRAGARGYCNLYIDPRLLTKVISTVQAGEVWAGRKLIDRLVQMIISSPAPRSPSNIDTAAFDALTPREREIAVLVGEGVSNKIIARRLDITERTVKAHLGAVFSKLGIPGRLQLALLVTGRAERASAARTGPH</sequence>
<reference evidence="6" key="1">
    <citation type="submission" date="2016-03" db="EMBL/GenBank/DDBJ databases">
        <title>Complete genome sequence of Solimmundus cernigliae, representing a novel lineage of polycyclic aromatic hydrocarbon degraders within the Gammaproteobacteria.</title>
        <authorList>
            <person name="Singleton D.R."/>
            <person name="Dickey A.N."/>
            <person name="Scholl E.H."/>
            <person name="Wright F.A."/>
            <person name="Aitken M.D."/>
        </authorList>
    </citation>
    <scope>NUCLEOTIDE SEQUENCE [LARGE SCALE GENOMIC DNA]</scope>
    <source>
        <strain evidence="6">TR3.2</strain>
    </source>
</reference>
<dbReference type="PROSITE" id="PS00622">
    <property type="entry name" value="HTH_LUXR_1"/>
    <property type="match status" value="1"/>
</dbReference>
<dbReference type="SUPFAM" id="SSF52172">
    <property type="entry name" value="CheY-like"/>
    <property type="match status" value="1"/>
</dbReference>
<keyword evidence="6" id="KW-1185">Reference proteome</keyword>
<organism evidence="5 6">
    <name type="scientific">Immundisolibacter cernigliae</name>
    <dbReference type="NCBI Taxonomy" id="1810504"/>
    <lineage>
        <taxon>Bacteria</taxon>
        <taxon>Pseudomonadati</taxon>
        <taxon>Pseudomonadota</taxon>
        <taxon>Gammaproteobacteria</taxon>
        <taxon>Immundisolibacterales</taxon>
        <taxon>Immundisolibacteraceae</taxon>
        <taxon>Immundisolibacter</taxon>
    </lineage>
</organism>
<dbReference type="KEGG" id="gbi:PG2T_01725"/>
<dbReference type="InterPro" id="IPR011006">
    <property type="entry name" value="CheY-like_superfamily"/>
</dbReference>
<proteinExistence type="predicted"/>
<dbReference type="FunCoup" id="A0A1B1YQJ0">
    <property type="interactions" value="415"/>
</dbReference>
<feature type="modified residue" description="4-aspartylphosphate" evidence="2">
    <location>
        <position position="47"/>
    </location>
</feature>
<evidence type="ECO:0000313" key="6">
    <source>
        <dbReference type="Proteomes" id="UP000092952"/>
    </source>
</evidence>
<evidence type="ECO:0000256" key="2">
    <source>
        <dbReference type="PROSITE-ProRule" id="PRU00169"/>
    </source>
</evidence>
<evidence type="ECO:0000259" key="4">
    <source>
        <dbReference type="PROSITE" id="PS50110"/>
    </source>
</evidence>
<feature type="domain" description="HTH luxR-type" evidence="3">
    <location>
        <begin position="143"/>
        <end position="208"/>
    </location>
</feature>
<name>A0A1B1YQJ0_9GAMM</name>
<feature type="domain" description="Response regulatory" evidence="4">
    <location>
        <begin position="1"/>
        <end position="112"/>
    </location>
</feature>
<dbReference type="EMBL" id="CP014671">
    <property type="protein sequence ID" value="ANX03035.1"/>
    <property type="molecule type" value="Genomic_DNA"/>
</dbReference>
<dbReference type="GO" id="GO:0006355">
    <property type="term" value="P:regulation of DNA-templated transcription"/>
    <property type="evidence" value="ECO:0007669"/>
    <property type="project" value="InterPro"/>
</dbReference>
<evidence type="ECO:0000259" key="3">
    <source>
        <dbReference type="PROSITE" id="PS50043"/>
    </source>
</evidence>
<keyword evidence="1" id="KW-0238">DNA-binding</keyword>
<dbReference type="InParanoid" id="A0A1B1YQJ0"/>
<protein>
    <recommendedName>
        <fullName evidence="7">DNA-binding response regulator</fullName>
    </recommendedName>
</protein>
<dbReference type="Gene3D" id="1.10.10.10">
    <property type="entry name" value="Winged helix-like DNA-binding domain superfamily/Winged helix DNA-binding domain"/>
    <property type="match status" value="1"/>
</dbReference>
<dbReference type="PRINTS" id="PR00038">
    <property type="entry name" value="HTHLUXR"/>
</dbReference>
<dbReference type="InterPro" id="IPR039420">
    <property type="entry name" value="WalR-like"/>
</dbReference>
<dbReference type="PANTHER" id="PTHR43214:SF38">
    <property type="entry name" value="NITRATE_NITRITE RESPONSE REGULATOR PROTEIN NARL"/>
    <property type="match status" value="1"/>
</dbReference>
<gene>
    <name evidence="5" type="ORF">PG2T_01725</name>
</gene>
<dbReference type="CDD" id="cd06170">
    <property type="entry name" value="LuxR_C_like"/>
    <property type="match status" value="1"/>
</dbReference>
<dbReference type="Proteomes" id="UP000092952">
    <property type="component" value="Chromosome"/>
</dbReference>
<dbReference type="Gene3D" id="3.40.50.2300">
    <property type="match status" value="1"/>
</dbReference>
<dbReference type="PROSITE" id="PS50110">
    <property type="entry name" value="RESPONSE_REGULATORY"/>
    <property type="match status" value="1"/>
</dbReference>
<dbReference type="OrthoDB" id="5654355at2"/>
<dbReference type="InterPro" id="IPR036388">
    <property type="entry name" value="WH-like_DNA-bd_sf"/>
</dbReference>
<dbReference type="GO" id="GO:0003677">
    <property type="term" value="F:DNA binding"/>
    <property type="evidence" value="ECO:0007669"/>
    <property type="project" value="UniProtKB-KW"/>
</dbReference>
<accession>A0A1B1YQJ0</accession>